<protein>
    <submittedName>
        <fullName evidence="2">Uncharacterized protein</fullName>
    </submittedName>
</protein>
<organism evidence="2 3">
    <name type="scientific">Parascedosporium putredinis</name>
    <dbReference type="NCBI Taxonomy" id="1442378"/>
    <lineage>
        <taxon>Eukaryota</taxon>
        <taxon>Fungi</taxon>
        <taxon>Dikarya</taxon>
        <taxon>Ascomycota</taxon>
        <taxon>Pezizomycotina</taxon>
        <taxon>Sordariomycetes</taxon>
        <taxon>Hypocreomycetidae</taxon>
        <taxon>Microascales</taxon>
        <taxon>Microascaceae</taxon>
        <taxon>Parascedosporium</taxon>
    </lineage>
</organism>
<feature type="region of interest" description="Disordered" evidence="1">
    <location>
        <begin position="161"/>
        <end position="212"/>
    </location>
</feature>
<feature type="region of interest" description="Disordered" evidence="1">
    <location>
        <begin position="1548"/>
        <end position="1589"/>
    </location>
</feature>
<feature type="region of interest" description="Disordered" evidence="1">
    <location>
        <begin position="1277"/>
        <end position="1308"/>
    </location>
</feature>
<name>A0A9P1H1Q5_9PEZI</name>
<evidence type="ECO:0000313" key="2">
    <source>
        <dbReference type="EMBL" id="CAI4214360.1"/>
    </source>
</evidence>
<dbReference type="Proteomes" id="UP000838763">
    <property type="component" value="Unassembled WGS sequence"/>
</dbReference>
<accession>A0A9P1H1Q5</accession>
<evidence type="ECO:0000256" key="1">
    <source>
        <dbReference type="SAM" id="MobiDB-lite"/>
    </source>
</evidence>
<reference evidence="2" key="1">
    <citation type="submission" date="2022-11" db="EMBL/GenBank/DDBJ databases">
        <authorList>
            <person name="Scott C."/>
            <person name="Bruce N."/>
        </authorList>
    </citation>
    <scope>NUCLEOTIDE SEQUENCE</scope>
</reference>
<sequence>MTPPLDLDLEVLRSSVHAPIRDHLRSLIGKHELQLVAAALYDAIHQGYIPPDPTTHIYLSIAQSPDAILFALTYPHSAGVRKAAIRILGKWFRKDDKFQAFWDLVGGVEGFMQVMARLSVVDVKDLCLVIGHAGYTPGCPVREREVTKLLVCLAGIDYDYENDESDDDNDDDGDDDEDGNTSGDEEKKGHDENENDEDESSNSSVAAVVRPRNPDNRPIITYPHLAPACSATFACWYYGWGYGGGMPFALLYKLFEAHPDGFHEHCYDESFPENYLHGDCLYNYWNLMRRSLDRRQGPHQQMEKAWGLIALCLLGITKGSGGTFPYESDEGERLLVLYAARFWKRFDAGSRKGGKGEIILRGLLDRAPEGAVDMTTMGRLLKAVNPRRRLPLLKMVLRHASQFDIDLDGPDAKAVDEKLSNLGQAWPLEVFVNLLPRDEAIPLLERLMALSWWDGCISIHDFDVWNSLLYLDRPQCNARQAVLPSLLLIHLKAQSPDEGYRSTALKEAARLTEEWKEKAVAGKDPEDRADGAVMALAYSVASGSLDALSQTLSWTTQFCSDTRTAALVYGHMLLRTDESIRLLAGIPDRQILNTIKSSGLASGFRRLRKSISGSDKTASSALVAAIQSSVLAGNIIFETLAVDFGVILDEDEIRPSQWLRVTALLGRIASQRLSRFGQLKADHHLTDDQLWDAVAKPTLDILLRHETRDLEVSRGNPEVHQYRPGPLGLYKHKGGVEQLTRTGERFLSELAEKRDQLWAKHRAAVQPGAANLAAPWPRGLPFQNLCNVEPTPGLSVPYLGRLAESIVFLDPTIAANSVPEDPGARFAIGSFVHYYWPCLLYYVKTGATEEVRRSGAARAWDHATTRLTGYSPQVPTPWTLWERVFKGLKTRQPSSSKDEAFRGPPLAFPPADESGEPVEWHPNSGRLDPSDQAAPPPYTLVSDITRRFHVSQFQDRSCRVRDPLAAVSMWSIDAKTGGEKTPFSSPFPKSPSPRYPAFYLDDVSLTQDPQDVKFQLKMLKKCRLTVPPALLEQLARRLWSRLDNSSEKDPDSVQAWYLVEIIRLLVRSDAPQLATSLVHDFIVNCTDLSRVYPRVLGRLLLRVLSSEDARQFFQGLVAGLQAKIAVVQGSSSESVADTEREKANRLVKIRMIRYIGHLLAKDAEYLDAPSVTRMSLSLMQASDEYWLWKAILPSMKSSFVATFTKDGVLNESVVSFMEQTLLPRLGSINETQRTTERDWNKFESLIVYMPKKAETETGYTSLQYELFDCARGILPDLDTKDDDSDDDDDDDGSDSDSDSDEESPDDAKRRLGATFLTRIIFPMIERSIEENARWTRAFLKHWGLSSLLPEGTELPPTPMYPKMINTVIYDHEHYIPKLMYDRMHAFCMALIEPSPALAEITRRVKEDVEIGESNGGKYWLSLWSRTGRDAVGHGLYAAAEQLVYNIWNDDKQRPRELTAEDIQKNTLEAFEAMMNKGEVGGCQLLMEAMTDNIGYHVSKAVQRSFIKWSMPVLEGAIALVEAQEAAWKASGQEGEVALLDVGQIKDEIPHFARKDEDSSDSESEDGESNDGSSDEGSEGDSDEDGVSHE</sequence>
<keyword evidence="3" id="KW-1185">Reference proteome</keyword>
<evidence type="ECO:0000313" key="3">
    <source>
        <dbReference type="Proteomes" id="UP000838763"/>
    </source>
</evidence>
<dbReference type="OrthoDB" id="2549237at2759"/>
<comment type="caution">
    <text evidence="2">The sequence shown here is derived from an EMBL/GenBank/DDBJ whole genome shotgun (WGS) entry which is preliminary data.</text>
</comment>
<feature type="compositionally biased region" description="Acidic residues" evidence="1">
    <location>
        <begin position="1557"/>
        <end position="1589"/>
    </location>
</feature>
<gene>
    <name evidence="2" type="ORF">PPNO1_LOCUS4090</name>
</gene>
<feature type="compositionally biased region" description="Acidic residues" evidence="1">
    <location>
        <begin position="161"/>
        <end position="179"/>
    </location>
</feature>
<feature type="compositionally biased region" description="Acidic residues" evidence="1">
    <location>
        <begin position="1279"/>
        <end position="1304"/>
    </location>
</feature>
<dbReference type="EMBL" id="CALLCH030000011">
    <property type="protein sequence ID" value="CAI4214360.1"/>
    <property type="molecule type" value="Genomic_DNA"/>
</dbReference>
<feature type="region of interest" description="Disordered" evidence="1">
    <location>
        <begin position="891"/>
        <end position="934"/>
    </location>
</feature>
<proteinExistence type="predicted"/>